<dbReference type="OrthoDB" id="9796545at2"/>
<accession>A0A1E5T696</accession>
<dbReference type="Proteomes" id="UP000095552">
    <property type="component" value="Unassembled WGS sequence"/>
</dbReference>
<proteinExistence type="predicted"/>
<reference evidence="1 2" key="1">
    <citation type="submission" date="2016-08" db="EMBL/GenBank/DDBJ databases">
        <title>Draft genome of Fabibacter sp. strain SK-8.</title>
        <authorList>
            <person name="Wong S.-K."/>
            <person name="Hamasaki K."/>
            <person name="Yoshizawa S."/>
        </authorList>
    </citation>
    <scope>NUCLEOTIDE SEQUENCE [LARGE SCALE GENOMIC DNA]</scope>
    <source>
        <strain evidence="1 2">SK-8</strain>
    </source>
</reference>
<dbReference type="STRING" id="1563681.BFP71_04285"/>
<organism evidence="1 2">
    <name type="scientific">Roseivirga misakiensis</name>
    <dbReference type="NCBI Taxonomy" id="1563681"/>
    <lineage>
        <taxon>Bacteria</taxon>
        <taxon>Pseudomonadati</taxon>
        <taxon>Bacteroidota</taxon>
        <taxon>Cytophagia</taxon>
        <taxon>Cytophagales</taxon>
        <taxon>Roseivirgaceae</taxon>
        <taxon>Roseivirga</taxon>
    </lineage>
</organism>
<comment type="caution">
    <text evidence="1">The sequence shown here is derived from an EMBL/GenBank/DDBJ whole genome shotgun (WGS) entry which is preliminary data.</text>
</comment>
<keyword evidence="2" id="KW-1185">Reference proteome</keyword>
<evidence type="ECO:0000313" key="1">
    <source>
        <dbReference type="EMBL" id="OEK06880.1"/>
    </source>
</evidence>
<evidence type="ECO:0000313" key="2">
    <source>
        <dbReference type="Proteomes" id="UP000095552"/>
    </source>
</evidence>
<dbReference type="EMBL" id="MDGQ01000003">
    <property type="protein sequence ID" value="OEK06880.1"/>
    <property type="molecule type" value="Genomic_DNA"/>
</dbReference>
<gene>
    <name evidence="1" type="ORF">BFP71_04285</name>
</gene>
<evidence type="ECO:0008006" key="3">
    <source>
        <dbReference type="Google" id="ProtNLM"/>
    </source>
</evidence>
<dbReference type="InterPro" id="IPR007922">
    <property type="entry name" value="DciA-like"/>
</dbReference>
<dbReference type="RefSeq" id="WP_069834192.1">
    <property type="nucleotide sequence ID" value="NZ_MDGQ01000003.1"/>
</dbReference>
<dbReference type="PANTHER" id="PTHR36456:SF1">
    <property type="entry name" value="UPF0232 PROTEIN SCO3875"/>
    <property type="match status" value="1"/>
</dbReference>
<protein>
    <recommendedName>
        <fullName evidence="3">RNA-binding protein</fullName>
    </recommendedName>
</protein>
<sequence length="104" mass="12055">MKQKRVYKSRKSEPETVGSAISQMLKAFKIEGKFFETDLVNSWERVMGKAIANRTSKLYIRNKKLYVHISSAPLKHQLSMSREKILVLLTKEFGQQVVNEVIIK</sequence>
<dbReference type="AlphaFoldDB" id="A0A1E5T696"/>
<dbReference type="Pfam" id="PF05258">
    <property type="entry name" value="DciA"/>
    <property type="match status" value="1"/>
</dbReference>
<name>A0A1E5T696_9BACT</name>
<dbReference type="PANTHER" id="PTHR36456">
    <property type="entry name" value="UPF0232 PROTEIN SCO3875"/>
    <property type="match status" value="1"/>
</dbReference>